<evidence type="ECO:0000313" key="2">
    <source>
        <dbReference type="Proteomes" id="UP001206925"/>
    </source>
</evidence>
<keyword evidence="2" id="KW-1185">Reference proteome</keyword>
<name>A0AAD5C2T7_AMBAR</name>
<feature type="non-terminal residue" evidence="1">
    <location>
        <position position="93"/>
    </location>
</feature>
<evidence type="ECO:0000313" key="1">
    <source>
        <dbReference type="EMBL" id="KAI7733760.1"/>
    </source>
</evidence>
<accession>A0AAD5C2T7</accession>
<reference evidence="1" key="1">
    <citation type="submission" date="2022-06" db="EMBL/GenBank/DDBJ databases">
        <title>Uncovering the hologenomic basis of an extraordinary plant invasion.</title>
        <authorList>
            <person name="Bieker V.C."/>
            <person name="Martin M.D."/>
            <person name="Gilbert T."/>
            <person name="Hodgins K."/>
            <person name="Battlay P."/>
            <person name="Petersen B."/>
            <person name="Wilson J."/>
        </authorList>
    </citation>
    <scope>NUCLEOTIDE SEQUENCE</scope>
    <source>
        <strain evidence="1">AA19_3_7</strain>
        <tissue evidence="1">Leaf</tissue>
    </source>
</reference>
<gene>
    <name evidence="1" type="ORF">M8C21_006619</name>
</gene>
<organism evidence="1 2">
    <name type="scientific">Ambrosia artemisiifolia</name>
    <name type="common">Common ragweed</name>
    <dbReference type="NCBI Taxonomy" id="4212"/>
    <lineage>
        <taxon>Eukaryota</taxon>
        <taxon>Viridiplantae</taxon>
        <taxon>Streptophyta</taxon>
        <taxon>Embryophyta</taxon>
        <taxon>Tracheophyta</taxon>
        <taxon>Spermatophyta</taxon>
        <taxon>Magnoliopsida</taxon>
        <taxon>eudicotyledons</taxon>
        <taxon>Gunneridae</taxon>
        <taxon>Pentapetalae</taxon>
        <taxon>asterids</taxon>
        <taxon>campanulids</taxon>
        <taxon>Asterales</taxon>
        <taxon>Asteraceae</taxon>
        <taxon>Asteroideae</taxon>
        <taxon>Heliantheae alliance</taxon>
        <taxon>Heliantheae</taxon>
        <taxon>Ambrosia</taxon>
    </lineage>
</organism>
<sequence>MVCIYSTAAASAACSSVNLCCVTYSNDHYDLKSQRKLVQNRQLDTLVWRVIRMLQVSHQKETHVNRRNGLRVRISRCLSLNEGIFSQASQHKR</sequence>
<comment type="caution">
    <text evidence="1">The sequence shown here is derived from an EMBL/GenBank/DDBJ whole genome shotgun (WGS) entry which is preliminary data.</text>
</comment>
<protein>
    <submittedName>
        <fullName evidence="1">Uncharacterized protein</fullName>
    </submittedName>
</protein>
<proteinExistence type="predicted"/>
<dbReference type="EMBL" id="JAMZMK010009910">
    <property type="protein sequence ID" value="KAI7733760.1"/>
    <property type="molecule type" value="Genomic_DNA"/>
</dbReference>
<dbReference type="AlphaFoldDB" id="A0AAD5C2T7"/>
<dbReference type="Proteomes" id="UP001206925">
    <property type="component" value="Unassembled WGS sequence"/>
</dbReference>